<dbReference type="EMBL" id="UFQT01000633">
    <property type="protein sequence ID" value="SSX25930.1"/>
    <property type="molecule type" value="Genomic_DNA"/>
</dbReference>
<evidence type="ECO:0000259" key="7">
    <source>
        <dbReference type="PROSITE" id="PS50940"/>
    </source>
</evidence>
<dbReference type="SUPFAM" id="SSF57625">
    <property type="entry name" value="Invertebrate chitin-binding proteins"/>
    <property type="match status" value="3"/>
</dbReference>
<dbReference type="AlphaFoldDB" id="A0A336M7D1"/>
<evidence type="ECO:0000256" key="5">
    <source>
        <dbReference type="ARBA" id="ARBA00023180"/>
    </source>
</evidence>
<reference evidence="8" key="1">
    <citation type="submission" date="2018-07" db="EMBL/GenBank/DDBJ databases">
        <authorList>
            <person name="Quirk P.G."/>
            <person name="Krulwich T.A."/>
        </authorList>
    </citation>
    <scope>NUCLEOTIDE SEQUENCE</scope>
</reference>
<keyword evidence="3" id="KW-0677">Repeat</keyword>
<dbReference type="PANTHER" id="PTHR23301">
    <property type="entry name" value="CHITIN BINDING PERITROPHIN-A"/>
    <property type="match status" value="1"/>
</dbReference>
<dbReference type="InterPro" id="IPR036508">
    <property type="entry name" value="Chitin-bd_dom_sf"/>
</dbReference>
<evidence type="ECO:0000256" key="4">
    <source>
        <dbReference type="ARBA" id="ARBA00023157"/>
    </source>
</evidence>
<accession>A0A336M7D1</accession>
<feature type="domain" description="Chitin-binding type-2" evidence="7">
    <location>
        <begin position="163"/>
        <end position="221"/>
    </location>
</feature>
<keyword evidence="2 6" id="KW-0732">Signal</keyword>
<name>A0A336M7D1_CULSO</name>
<dbReference type="SMART" id="SM00494">
    <property type="entry name" value="ChtBD2"/>
    <property type="match status" value="3"/>
</dbReference>
<dbReference type="PANTHER" id="PTHR23301:SF0">
    <property type="entry name" value="CHITIN-BINDING TYPE-2 DOMAIN-CONTAINING PROTEIN-RELATED"/>
    <property type="match status" value="1"/>
</dbReference>
<keyword evidence="5" id="KW-0325">Glycoprotein</keyword>
<protein>
    <submittedName>
        <fullName evidence="8">CSON012910 protein</fullName>
    </submittedName>
</protein>
<evidence type="ECO:0000256" key="3">
    <source>
        <dbReference type="ARBA" id="ARBA00022737"/>
    </source>
</evidence>
<dbReference type="Pfam" id="PF01607">
    <property type="entry name" value="CBM_14"/>
    <property type="match status" value="3"/>
</dbReference>
<dbReference type="InterPro" id="IPR002557">
    <property type="entry name" value="Chitin-bd_dom"/>
</dbReference>
<gene>
    <name evidence="8" type="primary">CSON012910</name>
</gene>
<evidence type="ECO:0000313" key="8">
    <source>
        <dbReference type="EMBL" id="SSX25930.1"/>
    </source>
</evidence>
<feature type="domain" description="Chitin-binding type-2" evidence="7">
    <location>
        <begin position="29"/>
        <end position="90"/>
    </location>
</feature>
<dbReference type="GO" id="GO:0008061">
    <property type="term" value="F:chitin binding"/>
    <property type="evidence" value="ECO:0007669"/>
    <property type="project" value="UniProtKB-KW"/>
</dbReference>
<evidence type="ECO:0000256" key="1">
    <source>
        <dbReference type="ARBA" id="ARBA00022669"/>
    </source>
</evidence>
<dbReference type="Gene3D" id="2.170.140.10">
    <property type="entry name" value="Chitin binding domain"/>
    <property type="match status" value="3"/>
</dbReference>
<dbReference type="InterPro" id="IPR051940">
    <property type="entry name" value="Chitin_bind-dev_reg"/>
</dbReference>
<sequence length="228" mass="25529">MMKIIAISGILLFTAQYAFGAAPRTTVPDFVCPKENGRYADPQYCEKYYLCEDGEATSEVCPNGLVYDDSLSVTSLEYPCVHLRYINCGDRALPIPNNSTPDCSYDFETKPTGYPNECNKYRICSNGIGTDLSCPPNLAYNIETETCEWPDLVEACNVTAFMGFECPPNVKEGSYFENPKDCGQYFICNNGRPRWMICAEGLMYDPCRIDCVKPADLKCGLCKDKKIE</sequence>
<organism evidence="8">
    <name type="scientific">Culicoides sonorensis</name>
    <name type="common">Biting midge</name>
    <dbReference type="NCBI Taxonomy" id="179676"/>
    <lineage>
        <taxon>Eukaryota</taxon>
        <taxon>Metazoa</taxon>
        <taxon>Ecdysozoa</taxon>
        <taxon>Arthropoda</taxon>
        <taxon>Hexapoda</taxon>
        <taxon>Insecta</taxon>
        <taxon>Pterygota</taxon>
        <taxon>Neoptera</taxon>
        <taxon>Endopterygota</taxon>
        <taxon>Diptera</taxon>
        <taxon>Nematocera</taxon>
        <taxon>Chironomoidea</taxon>
        <taxon>Ceratopogonidae</taxon>
        <taxon>Ceratopogoninae</taxon>
        <taxon>Culicoides</taxon>
        <taxon>Monoculicoides</taxon>
    </lineage>
</organism>
<evidence type="ECO:0000256" key="6">
    <source>
        <dbReference type="SAM" id="SignalP"/>
    </source>
</evidence>
<feature type="signal peptide" evidence="6">
    <location>
        <begin position="1"/>
        <end position="20"/>
    </location>
</feature>
<feature type="chain" id="PRO_5016295131" evidence="6">
    <location>
        <begin position="21"/>
        <end position="228"/>
    </location>
</feature>
<proteinExistence type="predicted"/>
<keyword evidence="4" id="KW-1015">Disulfide bond</keyword>
<evidence type="ECO:0000256" key="2">
    <source>
        <dbReference type="ARBA" id="ARBA00022729"/>
    </source>
</evidence>
<keyword evidence="1" id="KW-0147">Chitin-binding</keyword>
<dbReference type="GO" id="GO:0005576">
    <property type="term" value="C:extracellular region"/>
    <property type="evidence" value="ECO:0007669"/>
    <property type="project" value="InterPro"/>
</dbReference>
<dbReference type="VEuPathDB" id="VectorBase:CSON012910"/>
<dbReference type="PROSITE" id="PS50940">
    <property type="entry name" value="CHIT_BIND_II"/>
    <property type="match status" value="3"/>
</dbReference>
<feature type="domain" description="Chitin-binding type-2" evidence="7">
    <location>
        <begin position="100"/>
        <end position="158"/>
    </location>
</feature>